<evidence type="ECO:0000313" key="2">
    <source>
        <dbReference type="EMBL" id="PJC00991.1"/>
    </source>
</evidence>
<dbReference type="Gene3D" id="3.40.50.150">
    <property type="entry name" value="Vaccinia Virus protein VP39"/>
    <property type="match status" value="1"/>
</dbReference>
<dbReference type="InterPro" id="IPR041698">
    <property type="entry name" value="Methyltransf_25"/>
</dbReference>
<dbReference type="SUPFAM" id="SSF53335">
    <property type="entry name" value="S-adenosyl-L-methionine-dependent methyltransferases"/>
    <property type="match status" value="1"/>
</dbReference>
<dbReference type="Pfam" id="PF13649">
    <property type="entry name" value="Methyltransf_25"/>
    <property type="match status" value="1"/>
</dbReference>
<dbReference type="EMBL" id="PFSY01000213">
    <property type="protein sequence ID" value="PJC00991.1"/>
    <property type="molecule type" value="Genomic_DNA"/>
</dbReference>
<organism evidence="2 3">
    <name type="scientific">Candidatus Komeilibacteria bacterium CG_4_9_14_0_8_um_filter_36_9</name>
    <dbReference type="NCBI Taxonomy" id="1974473"/>
    <lineage>
        <taxon>Bacteria</taxon>
        <taxon>Candidatus Komeiliibacteriota</taxon>
    </lineage>
</organism>
<feature type="domain" description="Methyltransferase" evidence="1">
    <location>
        <begin position="39"/>
        <end position="117"/>
    </location>
</feature>
<accession>A0A2M8DQ14</accession>
<proteinExistence type="predicted"/>
<sequence>MFFNFIEHSTQDKNAVRFLKSLLFEHCKAHPKRREITFLDVGCGYGTKTLHVRDHLTKLARVKTTALDPSGELLDYFKHHSHRRDIEFVQSDWESYSSQKKYDIIVSIHTFYYSKQPPIKDWGHFWLGCEAA</sequence>
<evidence type="ECO:0000313" key="3">
    <source>
        <dbReference type="Proteomes" id="UP000230136"/>
    </source>
</evidence>
<reference evidence="3" key="1">
    <citation type="submission" date="2017-09" db="EMBL/GenBank/DDBJ databases">
        <title>Depth-based differentiation of microbial function through sediment-hosted aquifers and enrichment of novel symbionts in the deep terrestrial subsurface.</title>
        <authorList>
            <person name="Probst A.J."/>
            <person name="Ladd B."/>
            <person name="Jarett J.K."/>
            <person name="Geller-Mcgrath D.E."/>
            <person name="Sieber C.M.K."/>
            <person name="Emerson J.B."/>
            <person name="Anantharaman K."/>
            <person name="Thomas B.C."/>
            <person name="Malmstrom R."/>
            <person name="Stieglmeier M."/>
            <person name="Klingl A."/>
            <person name="Woyke T."/>
            <person name="Ryan C.M."/>
            <person name="Banfield J.F."/>
        </authorList>
    </citation>
    <scope>NUCLEOTIDE SEQUENCE [LARGE SCALE GENOMIC DNA]</scope>
</reference>
<evidence type="ECO:0000259" key="1">
    <source>
        <dbReference type="Pfam" id="PF13649"/>
    </source>
</evidence>
<gene>
    <name evidence="2" type="ORF">CO073_04660</name>
</gene>
<comment type="caution">
    <text evidence="2">The sequence shown here is derived from an EMBL/GenBank/DDBJ whole genome shotgun (WGS) entry which is preliminary data.</text>
</comment>
<dbReference type="CDD" id="cd02440">
    <property type="entry name" value="AdoMet_MTases"/>
    <property type="match status" value="1"/>
</dbReference>
<dbReference type="InterPro" id="IPR029063">
    <property type="entry name" value="SAM-dependent_MTases_sf"/>
</dbReference>
<dbReference type="Proteomes" id="UP000230136">
    <property type="component" value="Unassembled WGS sequence"/>
</dbReference>
<protein>
    <recommendedName>
        <fullName evidence="1">Methyltransferase domain-containing protein</fullName>
    </recommendedName>
</protein>
<dbReference type="AlphaFoldDB" id="A0A2M8DQ14"/>
<name>A0A2M8DQ14_9BACT</name>